<dbReference type="GO" id="GO:0016705">
    <property type="term" value="F:oxidoreductase activity, acting on paired donors, with incorporation or reduction of molecular oxygen"/>
    <property type="evidence" value="ECO:0007669"/>
    <property type="project" value="InterPro"/>
</dbReference>
<comment type="similarity">
    <text evidence="4 14">Belongs to the cytochrome P450 family.</text>
</comment>
<evidence type="ECO:0000313" key="17">
    <source>
        <dbReference type="RefSeq" id="XP_001361457.3"/>
    </source>
</evidence>
<gene>
    <name evidence="17" type="primary">Cyp6a21</name>
</gene>
<feature type="transmembrane region" description="Helical" evidence="15">
    <location>
        <begin position="45"/>
        <end position="78"/>
    </location>
</feature>
<organism evidence="16 17">
    <name type="scientific">Drosophila pseudoobscura pseudoobscura</name>
    <name type="common">Fruit fly</name>
    <dbReference type="NCBI Taxonomy" id="46245"/>
    <lineage>
        <taxon>Eukaryota</taxon>
        <taxon>Metazoa</taxon>
        <taxon>Ecdysozoa</taxon>
        <taxon>Arthropoda</taxon>
        <taxon>Hexapoda</taxon>
        <taxon>Insecta</taxon>
        <taxon>Pterygota</taxon>
        <taxon>Neoptera</taxon>
        <taxon>Endopterygota</taxon>
        <taxon>Diptera</taxon>
        <taxon>Brachycera</taxon>
        <taxon>Muscomorpha</taxon>
        <taxon>Ephydroidea</taxon>
        <taxon>Drosophilidae</taxon>
        <taxon>Drosophila</taxon>
        <taxon>Sophophora</taxon>
    </lineage>
</organism>
<dbReference type="SUPFAM" id="SSF48264">
    <property type="entry name" value="Cytochrome P450"/>
    <property type="match status" value="1"/>
</dbReference>
<evidence type="ECO:0000256" key="11">
    <source>
        <dbReference type="ARBA" id="ARBA00023033"/>
    </source>
</evidence>
<name>A0A6I8UVA9_DROPS</name>
<dbReference type="InterPro" id="IPR001128">
    <property type="entry name" value="Cyt_P450"/>
</dbReference>
<feature type="binding site" description="axial binding residue" evidence="13">
    <location>
        <position position="507"/>
    </location>
    <ligand>
        <name>heme</name>
        <dbReference type="ChEBI" id="CHEBI:30413"/>
    </ligand>
    <ligandPart>
        <name>Fe</name>
        <dbReference type="ChEBI" id="CHEBI:18248"/>
    </ligandPart>
</feature>
<evidence type="ECO:0000256" key="5">
    <source>
        <dbReference type="ARBA" id="ARBA00022617"/>
    </source>
</evidence>
<keyword evidence="5 13" id="KW-0349">Heme</keyword>
<evidence type="ECO:0000313" key="16">
    <source>
        <dbReference type="Proteomes" id="UP000001819"/>
    </source>
</evidence>
<dbReference type="GO" id="GO:0005789">
    <property type="term" value="C:endoplasmic reticulum membrane"/>
    <property type="evidence" value="ECO:0007669"/>
    <property type="project" value="UniProtKB-SubCell"/>
</dbReference>
<evidence type="ECO:0000256" key="14">
    <source>
        <dbReference type="RuleBase" id="RU000461"/>
    </source>
</evidence>
<evidence type="ECO:0000256" key="12">
    <source>
        <dbReference type="ARBA" id="ARBA00023136"/>
    </source>
</evidence>
<reference evidence="17" key="2">
    <citation type="submission" date="2025-08" db="UniProtKB">
        <authorList>
            <consortium name="RefSeq"/>
        </authorList>
    </citation>
    <scope>IDENTIFICATION</scope>
    <source>
        <strain evidence="17">MV-25-SWS-2005</strain>
        <tissue evidence="17">Whole body</tissue>
    </source>
</reference>
<sequence length="562" mass="64774">MDCLSLCFRSEFLNPESSSALSQFPKLNRFAYLIAADGEINRNPYVVVIFVVYIIAMAVGVGALLLWTLVALVVYLLLKWLLGRKYWQNLGIPCEEPHWLLGSMWGLRTTRTFNDVWTDYYKKYRLSGPFAGFYWFQRPAVFVLEPSLAKLILIKEFNKFTDRGFFHNPEDDPLSGQLFLLDGHKWKSMRHKLSSTFTSGKMKYMFPTVVKVSHEFTEVFGQMADNSPIVEVRELLARFTTDVIGTCAFGIDCSSLKDPEAEFRKMGRRALTENRHGSLGIAFLNSFPKLSRKLHLKMTAEPIEQFFMRIVKETVKFREQNQIRRNDFMDQLIDLKNNQIIKTESGDNINLTIEEIAAQAFVFFAAGFETSSTTMGFALYELAQHPDIQQRVRVECQEVIQKYGGELTYESMKELVYLDQVISETLRLYTVLPVLNRECLEDFVVPDNPKYVIKKGMPILIPAGAMHRDERFYPNPDAFNPDNFSPERVKNRDSVEWLPFGDGPRNCIGMRFGQMQARIGMAMLLKDFKFSVCDETAFPMKYDLESFLIASKTGISLRVERV</sequence>
<dbReference type="GO" id="GO:0004497">
    <property type="term" value="F:monooxygenase activity"/>
    <property type="evidence" value="ECO:0007669"/>
    <property type="project" value="UniProtKB-KW"/>
</dbReference>
<keyword evidence="11 14" id="KW-0503">Monooxygenase</keyword>
<keyword evidence="9 14" id="KW-0560">Oxidoreductase</keyword>
<dbReference type="InterPro" id="IPR050476">
    <property type="entry name" value="Insect_CytP450_Detox"/>
</dbReference>
<evidence type="ECO:0000256" key="6">
    <source>
        <dbReference type="ARBA" id="ARBA00022723"/>
    </source>
</evidence>
<proteinExistence type="inferred from homology"/>
<keyword evidence="10 13" id="KW-0408">Iron</keyword>
<evidence type="ECO:0000256" key="10">
    <source>
        <dbReference type="ARBA" id="ARBA00023004"/>
    </source>
</evidence>
<dbReference type="InParanoid" id="A0A6I8UVA9"/>
<dbReference type="RefSeq" id="XP_001361457.3">
    <property type="nucleotide sequence ID" value="XM_001361420.4"/>
</dbReference>
<evidence type="ECO:0000256" key="8">
    <source>
        <dbReference type="ARBA" id="ARBA00022848"/>
    </source>
</evidence>
<dbReference type="InterPro" id="IPR036396">
    <property type="entry name" value="Cyt_P450_sf"/>
</dbReference>
<accession>A0A6I8UVA9</accession>
<dbReference type="CDD" id="cd11056">
    <property type="entry name" value="CYP6-like"/>
    <property type="match status" value="1"/>
</dbReference>
<comment type="subcellular location">
    <subcellularLocation>
        <location evidence="3">Endoplasmic reticulum membrane</location>
        <topology evidence="3">Peripheral membrane protein</topology>
    </subcellularLocation>
    <subcellularLocation>
        <location evidence="2">Microsome membrane</location>
        <topology evidence="2">Peripheral membrane protein</topology>
    </subcellularLocation>
</comment>
<dbReference type="PROSITE" id="PS00086">
    <property type="entry name" value="CYTOCHROME_P450"/>
    <property type="match status" value="1"/>
</dbReference>
<dbReference type="InterPro" id="IPR017972">
    <property type="entry name" value="Cyt_P450_CS"/>
</dbReference>
<evidence type="ECO:0000256" key="13">
    <source>
        <dbReference type="PIRSR" id="PIRSR602401-1"/>
    </source>
</evidence>
<reference evidence="16" key="1">
    <citation type="submission" date="2024-06" db="UniProtKB">
        <authorList>
            <consortium name="RefSeq"/>
        </authorList>
    </citation>
    <scope>NUCLEOTIDE SEQUENCE [LARGE SCALE GENOMIC DNA]</scope>
    <source>
        <strain evidence="16">MV2-25</strain>
    </source>
</reference>
<comment type="cofactor">
    <cofactor evidence="1 13">
        <name>heme</name>
        <dbReference type="ChEBI" id="CHEBI:30413"/>
    </cofactor>
</comment>
<dbReference type="AlphaFoldDB" id="A0A6I8UVA9"/>
<evidence type="ECO:0000256" key="1">
    <source>
        <dbReference type="ARBA" id="ARBA00001971"/>
    </source>
</evidence>
<dbReference type="InterPro" id="IPR002401">
    <property type="entry name" value="Cyt_P450_E_grp-I"/>
</dbReference>
<dbReference type="PANTHER" id="PTHR24292:SF100">
    <property type="entry name" value="CYTOCHROME P450 6A16, ISOFORM B-RELATED"/>
    <property type="match status" value="1"/>
</dbReference>
<dbReference type="PRINTS" id="PR00463">
    <property type="entry name" value="EP450I"/>
</dbReference>
<dbReference type="GO" id="GO:0020037">
    <property type="term" value="F:heme binding"/>
    <property type="evidence" value="ECO:0007669"/>
    <property type="project" value="InterPro"/>
</dbReference>
<protein>
    <submittedName>
        <fullName evidence="17">Probable cytochrome P450 6a21</fullName>
    </submittedName>
</protein>
<dbReference type="KEGG" id="dpo:4804983"/>
<evidence type="ECO:0000256" key="15">
    <source>
        <dbReference type="SAM" id="Phobius"/>
    </source>
</evidence>
<keyword evidence="8" id="KW-0492">Microsome</keyword>
<dbReference type="FunCoup" id="A0A6I8UVA9">
    <property type="interactions" value="97"/>
</dbReference>
<keyword evidence="6 13" id="KW-0479">Metal-binding</keyword>
<dbReference type="PRINTS" id="PR00385">
    <property type="entry name" value="P450"/>
</dbReference>
<keyword evidence="7" id="KW-0256">Endoplasmic reticulum</keyword>
<evidence type="ECO:0000256" key="9">
    <source>
        <dbReference type="ARBA" id="ARBA00023002"/>
    </source>
</evidence>
<evidence type="ECO:0000256" key="4">
    <source>
        <dbReference type="ARBA" id="ARBA00010617"/>
    </source>
</evidence>
<evidence type="ECO:0000256" key="7">
    <source>
        <dbReference type="ARBA" id="ARBA00022824"/>
    </source>
</evidence>
<dbReference type="PANTHER" id="PTHR24292">
    <property type="entry name" value="CYTOCHROME P450"/>
    <property type="match status" value="1"/>
</dbReference>
<evidence type="ECO:0000256" key="2">
    <source>
        <dbReference type="ARBA" id="ARBA00004174"/>
    </source>
</evidence>
<evidence type="ECO:0000256" key="3">
    <source>
        <dbReference type="ARBA" id="ARBA00004406"/>
    </source>
</evidence>
<dbReference type="Pfam" id="PF00067">
    <property type="entry name" value="p450"/>
    <property type="match status" value="1"/>
</dbReference>
<dbReference type="Gene3D" id="1.10.630.10">
    <property type="entry name" value="Cytochrome P450"/>
    <property type="match status" value="1"/>
</dbReference>
<keyword evidence="15" id="KW-1133">Transmembrane helix</keyword>
<dbReference type="GO" id="GO:0005506">
    <property type="term" value="F:iron ion binding"/>
    <property type="evidence" value="ECO:0007669"/>
    <property type="project" value="InterPro"/>
</dbReference>
<keyword evidence="16" id="KW-1185">Reference proteome</keyword>
<keyword evidence="15" id="KW-0812">Transmembrane</keyword>
<dbReference type="FunFam" id="1.10.630.10:FF:000042">
    <property type="entry name" value="Cytochrome P450"/>
    <property type="match status" value="1"/>
</dbReference>
<keyword evidence="12 15" id="KW-0472">Membrane</keyword>
<dbReference type="Proteomes" id="UP000001819">
    <property type="component" value="Chromosome 3"/>
</dbReference>